<keyword evidence="1" id="KW-0812">Transmembrane</keyword>
<dbReference type="AlphaFoldDB" id="I3Y0N5"/>
<dbReference type="PATRIC" id="fig|760154.4.peg.2491"/>
<dbReference type="OrthoDB" id="9914069at2"/>
<evidence type="ECO:0000313" key="3">
    <source>
        <dbReference type="Proteomes" id="UP000006176"/>
    </source>
</evidence>
<evidence type="ECO:0000256" key="1">
    <source>
        <dbReference type="SAM" id="Phobius"/>
    </source>
</evidence>
<name>I3Y0N5_SULBS</name>
<dbReference type="RefSeq" id="WP_014770622.1">
    <property type="nucleotide sequence ID" value="NC_018002.1"/>
</dbReference>
<gene>
    <name evidence="2" type="ordered locus">Sulba_2492</name>
</gene>
<accession>I3Y0N5</accession>
<dbReference type="STRING" id="760154.Sulba_2492"/>
<keyword evidence="1" id="KW-0472">Membrane</keyword>
<reference evidence="2 3" key="1">
    <citation type="submission" date="2012-06" db="EMBL/GenBank/DDBJ databases">
        <title>Complete sequence of Sulfurospirillum barnesii SES-3.</title>
        <authorList>
            <consortium name="US DOE Joint Genome Institute"/>
            <person name="Lucas S."/>
            <person name="Han J."/>
            <person name="Lapidus A."/>
            <person name="Cheng J.-F."/>
            <person name="Goodwin L."/>
            <person name="Pitluck S."/>
            <person name="Peters L."/>
            <person name="Ovchinnikova G."/>
            <person name="Lu M."/>
            <person name="Detter J.C."/>
            <person name="Han C."/>
            <person name="Tapia R."/>
            <person name="Land M."/>
            <person name="Hauser L."/>
            <person name="Kyrpides N."/>
            <person name="Ivanova N."/>
            <person name="Pagani I."/>
            <person name="Stolz J."/>
            <person name="Arkin A."/>
            <person name="Dehal P."/>
            <person name="Oremland R."/>
            <person name="Saltikov C."/>
            <person name="Basu P."/>
            <person name="Hollibaugh J."/>
            <person name="Newman D."/>
            <person name="Stolyar S."/>
            <person name="Hazen T."/>
            <person name="Woyke T."/>
        </authorList>
    </citation>
    <scope>NUCLEOTIDE SEQUENCE [LARGE SCALE GENOMIC DNA]</scope>
    <source>
        <strain evidence="3">ATCC 700032 / DSM 10660 / SES-3</strain>
    </source>
</reference>
<proteinExistence type="predicted"/>
<protein>
    <submittedName>
        <fullName evidence="2">Uncharacterized protein</fullName>
    </submittedName>
</protein>
<feature type="transmembrane region" description="Helical" evidence="1">
    <location>
        <begin position="12"/>
        <end position="32"/>
    </location>
</feature>
<organism evidence="2 3">
    <name type="scientific">Sulfurospirillum barnesii (strain ATCC 700032 / DSM 10660 / SES-3)</name>
    <dbReference type="NCBI Taxonomy" id="760154"/>
    <lineage>
        <taxon>Bacteria</taxon>
        <taxon>Pseudomonadati</taxon>
        <taxon>Campylobacterota</taxon>
        <taxon>Epsilonproteobacteria</taxon>
        <taxon>Campylobacterales</taxon>
        <taxon>Sulfurospirillaceae</taxon>
        <taxon>Sulfurospirillum</taxon>
    </lineage>
</organism>
<dbReference type="HOGENOM" id="CLU_2774386_0_0_7"/>
<sequence length="69" mass="8708">MFKKIREQFFGWLYIFLFFSLFFFVFFGRDIYDYYFAPNPVEQYIEAYEKAFGKKMEVPEHLKQYVRDK</sequence>
<keyword evidence="3" id="KW-1185">Reference proteome</keyword>
<dbReference type="EMBL" id="CP003333">
    <property type="protein sequence ID" value="AFL69759.1"/>
    <property type="molecule type" value="Genomic_DNA"/>
</dbReference>
<dbReference type="KEGG" id="sba:Sulba_2492"/>
<keyword evidence="1" id="KW-1133">Transmembrane helix</keyword>
<dbReference type="Proteomes" id="UP000006176">
    <property type="component" value="Chromosome"/>
</dbReference>
<evidence type="ECO:0000313" key="2">
    <source>
        <dbReference type="EMBL" id="AFL69759.1"/>
    </source>
</evidence>